<dbReference type="CDD" id="cd00054">
    <property type="entry name" value="EGF_CA"/>
    <property type="match status" value="2"/>
</dbReference>
<evidence type="ECO:0000259" key="10">
    <source>
        <dbReference type="PROSITE" id="PS50025"/>
    </source>
</evidence>
<evidence type="ECO:0000256" key="6">
    <source>
        <dbReference type="ARBA" id="ARBA00023157"/>
    </source>
</evidence>
<dbReference type="InterPro" id="IPR050372">
    <property type="entry name" value="Neurexin-related_CASP"/>
</dbReference>
<organism evidence="12 13">
    <name type="scientific">Batillaria attramentaria</name>
    <dbReference type="NCBI Taxonomy" id="370345"/>
    <lineage>
        <taxon>Eukaryota</taxon>
        <taxon>Metazoa</taxon>
        <taxon>Spiralia</taxon>
        <taxon>Lophotrochozoa</taxon>
        <taxon>Mollusca</taxon>
        <taxon>Gastropoda</taxon>
        <taxon>Caenogastropoda</taxon>
        <taxon>Sorbeoconcha</taxon>
        <taxon>Cerithioidea</taxon>
        <taxon>Batillariidae</taxon>
        <taxon>Batillaria</taxon>
    </lineage>
</organism>
<dbReference type="EMBL" id="JACVVK020000013">
    <property type="protein sequence ID" value="KAK7504775.1"/>
    <property type="molecule type" value="Genomic_DNA"/>
</dbReference>
<dbReference type="InterPro" id="IPR001791">
    <property type="entry name" value="Laminin_G"/>
</dbReference>
<dbReference type="PROSITE" id="PS50025">
    <property type="entry name" value="LAM_G_DOMAIN"/>
    <property type="match status" value="5"/>
</dbReference>
<keyword evidence="4 9" id="KW-1133">Transmembrane helix</keyword>
<reference evidence="12 13" key="1">
    <citation type="journal article" date="2023" name="Sci. Data">
        <title>Genome assembly of the Korean intertidal mud-creeper Batillaria attramentaria.</title>
        <authorList>
            <person name="Patra A.K."/>
            <person name="Ho P.T."/>
            <person name="Jun S."/>
            <person name="Lee S.J."/>
            <person name="Kim Y."/>
            <person name="Won Y.J."/>
        </authorList>
    </citation>
    <scope>NUCLEOTIDE SEQUENCE [LARGE SCALE GENOMIC DNA]</scope>
    <source>
        <strain evidence="12">Wonlab-2016</strain>
    </source>
</reference>
<gene>
    <name evidence="12" type="ORF">BaRGS_00003803</name>
</gene>
<feature type="compositionally biased region" description="Acidic residues" evidence="8">
    <location>
        <begin position="1143"/>
        <end position="1152"/>
    </location>
</feature>
<feature type="compositionally biased region" description="Basic and acidic residues" evidence="8">
    <location>
        <begin position="1275"/>
        <end position="1299"/>
    </location>
</feature>
<dbReference type="InterPro" id="IPR013320">
    <property type="entry name" value="ConA-like_dom_sf"/>
</dbReference>
<dbReference type="PANTHER" id="PTHR15036:SF89">
    <property type="entry name" value="NEUREXIN 1, ISOFORM F"/>
    <property type="match status" value="1"/>
</dbReference>
<feature type="domain" description="Laminin G" evidence="10">
    <location>
        <begin position="196"/>
        <end position="380"/>
    </location>
</feature>
<feature type="domain" description="Laminin G" evidence="10">
    <location>
        <begin position="5"/>
        <end position="189"/>
    </location>
</feature>
<feature type="region of interest" description="Disordered" evidence="8">
    <location>
        <begin position="1263"/>
        <end position="1325"/>
    </location>
</feature>
<keyword evidence="2 7" id="KW-0245">EGF-like domain</keyword>
<dbReference type="SMART" id="SM00282">
    <property type="entry name" value="LamG"/>
    <property type="match status" value="5"/>
</dbReference>
<feature type="region of interest" description="Disordered" evidence="8">
    <location>
        <begin position="1096"/>
        <end position="1158"/>
    </location>
</feature>
<comment type="caution">
    <text evidence="12">The sequence shown here is derived from an EMBL/GenBank/DDBJ whole genome shotgun (WGS) entry which is preliminary data.</text>
</comment>
<feature type="non-terminal residue" evidence="12">
    <location>
        <position position="1"/>
    </location>
</feature>
<comment type="subcellular location">
    <subcellularLocation>
        <location evidence="1">Membrane</location>
    </subcellularLocation>
</comment>
<feature type="domain" description="Laminin G" evidence="10">
    <location>
        <begin position="631"/>
        <end position="809"/>
    </location>
</feature>
<feature type="domain" description="Laminin G" evidence="10">
    <location>
        <begin position="425"/>
        <end position="623"/>
    </location>
</feature>
<evidence type="ECO:0000256" key="5">
    <source>
        <dbReference type="ARBA" id="ARBA00023136"/>
    </source>
</evidence>
<evidence type="ECO:0000256" key="4">
    <source>
        <dbReference type="ARBA" id="ARBA00022989"/>
    </source>
</evidence>
<name>A0ABD0LZ04_9CAEN</name>
<dbReference type="Proteomes" id="UP001519460">
    <property type="component" value="Unassembled WGS sequence"/>
</dbReference>
<dbReference type="Gene3D" id="2.10.25.10">
    <property type="entry name" value="Laminin"/>
    <property type="match status" value="2"/>
</dbReference>
<dbReference type="PANTHER" id="PTHR15036">
    <property type="entry name" value="PIKACHURIN-LIKE PROTEIN"/>
    <property type="match status" value="1"/>
</dbReference>
<evidence type="ECO:0000256" key="3">
    <source>
        <dbReference type="ARBA" id="ARBA00022692"/>
    </source>
</evidence>
<feature type="transmembrane region" description="Helical" evidence="9">
    <location>
        <begin position="1335"/>
        <end position="1357"/>
    </location>
</feature>
<dbReference type="Pfam" id="PF00008">
    <property type="entry name" value="EGF"/>
    <property type="match status" value="1"/>
</dbReference>
<keyword evidence="6" id="KW-1015">Disulfide bond</keyword>
<dbReference type="CDD" id="cd00110">
    <property type="entry name" value="LamG"/>
    <property type="match status" value="5"/>
</dbReference>
<feature type="domain" description="EGF-like" evidence="11">
    <location>
        <begin position="383"/>
        <end position="420"/>
    </location>
</feature>
<keyword evidence="5 9" id="KW-0472">Membrane</keyword>
<dbReference type="GO" id="GO:0016020">
    <property type="term" value="C:membrane"/>
    <property type="evidence" value="ECO:0007669"/>
    <property type="project" value="UniProtKB-SubCell"/>
</dbReference>
<evidence type="ECO:0008006" key="14">
    <source>
        <dbReference type="Google" id="ProtNLM"/>
    </source>
</evidence>
<evidence type="ECO:0000256" key="2">
    <source>
        <dbReference type="ARBA" id="ARBA00022536"/>
    </source>
</evidence>
<dbReference type="SUPFAM" id="SSF49899">
    <property type="entry name" value="Concanavalin A-like lectins/glucanases"/>
    <property type="match status" value="5"/>
</dbReference>
<evidence type="ECO:0000256" key="1">
    <source>
        <dbReference type="ARBA" id="ARBA00004370"/>
    </source>
</evidence>
<evidence type="ECO:0000259" key="11">
    <source>
        <dbReference type="PROSITE" id="PS50026"/>
    </source>
</evidence>
<feature type="domain" description="Laminin G" evidence="10">
    <location>
        <begin position="853"/>
        <end position="1027"/>
    </location>
</feature>
<keyword evidence="13" id="KW-1185">Reference proteome</keyword>
<feature type="region of interest" description="Disordered" evidence="8">
    <location>
        <begin position="1034"/>
        <end position="1058"/>
    </location>
</feature>
<evidence type="ECO:0000313" key="13">
    <source>
        <dbReference type="Proteomes" id="UP001519460"/>
    </source>
</evidence>
<dbReference type="FunFam" id="2.10.25.10:FF:000015">
    <property type="entry name" value="neurexin-1 isoform X1"/>
    <property type="match status" value="1"/>
</dbReference>
<dbReference type="PROSITE" id="PS50026">
    <property type="entry name" value="EGF_3"/>
    <property type="match status" value="2"/>
</dbReference>
<dbReference type="InterPro" id="IPR000742">
    <property type="entry name" value="EGF"/>
</dbReference>
<sequence length="1393" mass="154336">KVPSDATFFGAQYLSYNLSSRGDALVSNRDQVSLDFRTKQPNGLLFYTGNAKDYLNIAIRDGGIVLTINLGSGTYEDEVLPAQSRFDDNRWHHIMVRREAREISLEVDGIHRRTGSTTGKFTLLSSKILYVAGSPDPASLLGSRVRSNFKGCMRKVRYRADSVQLDLTELARSEHPLMRVSGEVIYDKCQELTESRPITFTTSQSYLTIPTWDRSLNRGSLAFQFQTVEQNGVVMYSTGMSAGNSDFFALELLDGYLHLVLKQGLEPIRLKASNQPVSDGQPHNVYFEYQGHQGYITVDGQKQMFTSLSRLDRFDLDGSLCIGGINKNLEHETSLPKEIWAGMLGYGFVGCLEDMIVNGNKIDLMTAAQIQGVAGLAEYCQVMEPHCLSHPCMHQGVCVEGWNRFTCDCRATGFIDFVCQTAAATMQFDGTQFVKVTMPEESHTQAEDISLRFRTMHPNGLLFMTTSDESKDKMELYLEGGIIYLGADVGSGEKKLSVGHMLHDDRWHTVYIKRRAQTVELKIDQLRPVTDLLPGQEATLSIKAFYIGYHAVAKSYPAEMSRRAAELEIRRVDIGNVLQDDNKVGKFSGFIGSMQQFIFNRNLFFEMARTGKLENIQLTAQLSSEGFNVLDPVTFKSTHAYAVLPRLQAHDKFSVSFQLKTTESDGLLMFNAGLGQDFFAMELTDGFLYYIYNMGAGTQRIRANVNEKLNDNRWHEVRLLRTETYKQLLRVDDNTPTVDDLSGADAIHFDLQGYLYLGGVQKTMYHTLPKKIEARYGFVGCIGSLDLNGYLPNILREASPVHESVGDGCQGPTSQCQNTSCANGGRCVQQWNSISCDCDMTSYTGPRCEDEGTTYRFGPGRGLITFTHPSGNLPSTNRENLALGFKTKLADAVLVRIDSATFDDYIELELVKGNVYAVYNMGTRDYPIGELFERVNDGRYHVVRFTRSGPNSTIQVDNLMMQTKMPRGQQAHTFNNQAFIYIGGKKDKNGTFVRPFEGTMSGLVLNGMKILELARKGDERVTINGSVTLLTKGSPSKELAEARRRKKRKLSDTGHQLYHGHPQSKFYWANSSLDDKGDDSDWEGEIIGNGFLDEEDVETTSQKPTNEYRCAFSGNGGKIISVDQDDEGEDEPVGLREPGSGWDENDDSDETDLSLGNMSATSGKLTLLTGNDAKGEKQEITTVILPFMVPEGATMSNLLHVTVTSEGSHVDWEHTTTSLEGVTDDDIIISGAGPECPPTVDDSDCSLVGSGTTEDIFNPTMLIKKTSTPPTTTTKKADDNIPCKGDDCQPKTGEQRTEDFFMSTPEQPSNEEISVKPTGDPNKTLGSDGGNGLNIGLIIGIAASVLVAVVILCIALYKFRSAMRLRDDALEVSASTWDQIIMGHLTDTGQDRQ</sequence>
<comment type="caution">
    <text evidence="7">Lacks conserved residue(s) required for the propagation of feature annotation.</text>
</comment>
<evidence type="ECO:0000313" key="12">
    <source>
        <dbReference type="EMBL" id="KAK7504775.1"/>
    </source>
</evidence>
<proteinExistence type="predicted"/>
<protein>
    <recommendedName>
        <fullName evidence="14">Neurexin</fullName>
    </recommendedName>
</protein>
<dbReference type="Pfam" id="PF02210">
    <property type="entry name" value="Laminin_G_2"/>
    <property type="match status" value="5"/>
</dbReference>
<accession>A0ABD0LZ04</accession>
<dbReference type="Gene3D" id="2.60.120.200">
    <property type="match status" value="5"/>
</dbReference>
<feature type="domain" description="EGF-like" evidence="11">
    <location>
        <begin position="812"/>
        <end position="849"/>
    </location>
</feature>
<keyword evidence="3 9" id="KW-0812">Transmembrane</keyword>
<evidence type="ECO:0000256" key="8">
    <source>
        <dbReference type="SAM" id="MobiDB-lite"/>
    </source>
</evidence>
<feature type="compositionally biased region" description="Acidic residues" evidence="8">
    <location>
        <begin position="1123"/>
        <end position="1132"/>
    </location>
</feature>
<evidence type="ECO:0000256" key="7">
    <source>
        <dbReference type="PROSITE-ProRule" id="PRU00076"/>
    </source>
</evidence>
<evidence type="ECO:0000256" key="9">
    <source>
        <dbReference type="SAM" id="Phobius"/>
    </source>
</evidence>
<dbReference type="SMART" id="SM00181">
    <property type="entry name" value="EGF"/>
    <property type="match status" value="2"/>
</dbReference>
<feature type="compositionally biased region" description="Low complexity" evidence="8">
    <location>
        <begin position="1264"/>
        <end position="1274"/>
    </location>
</feature>